<protein>
    <submittedName>
        <fullName evidence="1">Uncharacterized protein</fullName>
    </submittedName>
</protein>
<comment type="caution">
    <text evidence="1">The sequence shown here is derived from an EMBL/GenBank/DDBJ whole genome shotgun (WGS) entry which is preliminary data.</text>
</comment>
<dbReference type="EMBL" id="AMPO01000007">
    <property type="protein sequence ID" value="EKF85433.1"/>
    <property type="molecule type" value="Genomic_DNA"/>
</dbReference>
<evidence type="ECO:0000313" key="1">
    <source>
        <dbReference type="EMBL" id="EKF85433.1"/>
    </source>
</evidence>
<name>K2QYR4_METFP</name>
<dbReference type="PATRIC" id="fig|1204725.3.peg.1682"/>
<dbReference type="OrthoDB" id="82273at2157"/>
<evidence type="ECO:0000313" key="2">
    <source>
        <dbReference type="Proteomes" id="UP000007360"/>
    </source>
</evidence>
<keyword evidence="2" id="KW-1185">Reference proteome</keyword>
<proteinExistence type="predicted"/>
<accession>K2QYR4</accession>
<dbReference type="AlphaFoldDB" id="K2QYR4"/>
<dbReference type="RefSeq" id="WP_004031024.1">
    <property type="nucleotide sequence ID" value="NZ_AMPO01000007.1"/>
</dbReference>
<sequence>MESENDVKITEKDVIEIMDVFTRVPPLLLKVVVKGNKNVVKSFESQIKEHYSHLTPEEVVKIEKVMTTPVPELQSILKNVYAETHQKQLKILSSPGAEPFITRNLQELKKVLSSMDMNE</sequence>
<reference evidence="1 2" key="1">
    <citation type="journal article" date="2012" name="J. Bacteriol.">
        <title>Draft genome sequence of Methanobacterium formicicum DSM 3637, an archaebacterium isolated from the methane producer amoeba Pelomyxa palustris.</title>
        <authorList>
            <person name="Gutierrez G."/>
        </authorList>
    </citation>
    <scope>NUCLEOTIDE SEQUENCE [LARGE SCALE GENOMIC DNA]</scope>
    <source>
        <strain evidence="2">DSM 3637 / PP1</strain>
    </source>
</reference>
<gene>
    <name evidence="1" type="ORF">A994_08366</name>
</gene>
<organism evidence="1 2">
    <name type="scientific">Methanobacterium formicicum (strain DSM 3637 / PP1)</name>
    <dbReference type="NCBI Taxonomy" id="1204725"/>
    <lineage>
        <taxon>Archaea</taxon>
        <taxon>Methanobacteriati</taxon>
        <taxon>Methanobacteriota</taxon>
        <taxon>Methanomada group</taxon>
        <taxon>Methanobacteria</taxon>
        <taxon>Methanobacteriales</taxon>
        <taxon>Methanobacteriaceae</taxon>
        <taxon>Methanobacterium</taxon>
    </lineage>
</organism>
<dbReference type="Proteomes" id="UP000007360">
    <property type="component" value="Unassembled WGS sequence"/>
</dbReference>